<dbReference type="GO" id="GO:0030295">
    <property type="term" value="F:protein kinase activator activity"/>
    <property type="evidence" value="ECO:0007669"/>
    <property type="project" value="TreeGrafter"/>
</dbReference>
<dbReference type="RefSeq" id="WP_246551775.1">
    <property type="nucleotide sequence ID" value="NZ_BSDS01000001.1"/>
</dbReference>
<dbReference type="SMART" id="SM00086">
    <property type="entry name" value="PAC"/>
    <property type="match status" value="1"/>
</dbReference>
<dbReference type="SUPFAM" id="SSF47384">
    <property type="entry name" value="Homodimeric domain of signal transducing histidine kinase"/>
    <property type="match status" value="1"/>
</dbReference>
<comment type="caution">
    <text evidence="10">The sequence shown here is derived from an EMBL/GenBank/DDBJ whole genome shotgun (WGS) entry which is preliminary data.</text>
</comment>
<evidence type="ECO:0000313" key="11">
    <source>
        <dbReference type="Proteomes" id="UP001144352"/>
    </source>
</evidence>
<dbReference type="SMART" id="SM00387">
    <property type="entry name" value="HATPase_c"/>
    <property type="match status" value="1"/>
</dbReference>
<dbReference type="NCBIfam" id="TIGR00229">
    <property type="entry name" value="sensory_box"/>
    <property type="match status" value="1"/>
</dbReference>
<dbReference type="EC" id="2.7.13.3" evidence="2"/>
<dbReference type="InterPro" id="IPR001610">
    <property type="entry name" value="PAC"/>
</dbReference>
<reference evidence="10" key="1">
    <citation type="submission" date="2022-12" db="EMBL/GenBank/DDBJ databases">
        <title>Reference genome sequencing for broad-spectrum identification of bacterial and archaeal isolates by mass spectrometry.</title>
        <authorList>
            <person name="Sekiguchi Y."/>
            <person name="Tourlousse D.M."/>
        </authorList>
    </citation>
    <scope>NUCLEOTIDE SEQUENCE</scope>
    <source>
        <strain evidence="10">H2</strain>
    </source>
</reference>
<evidence type="ECO:0000313" key="10">
    <source>
        <dbReference type="EMBL" id="GLI37019.1"/>
    </source>
</evidence>
<dbReference type="GO" id="GO:0016020">
    <property type="term" value="C:membrane"/>
    <property type="evidence" value="ECO:0007669"/>
    <property type="project" value="UniProtKB-SubCell"/>
</dbReference>
<dbReference type="PROSITE" id="PS50109">
    <property type="entry name" value="HIS_KIN"/>
    <property type="match status" value="1"/>
</dbReference>
<dbReference type="AlphaFoldDB" id="A0A9W6LBJ3"/>
<gene>
    <name evidence="10" type="ORF">GHYDROH2_05200</name>
</gene>
<evidence type="ECO:0000256" key="6">
    <source>
        <dbReference type="ARBA" id="ARBA00023136"/>
    </source>
</evidence>
<dbReference type="PANTHER" id="PTHR42878:SF15">
    <property type="entry name" value="BACTERIOPHYTOCHROME"/>
    <property type="match status" value="1"/>
</dbReference>
<dbReference type="InterPro" id="IPR003594">
    <property type="entry name" value="HATPase_dom"/>
</dbReference>
<dbReference type="CDD" id="cd00082">
    <property type="entry name" value="HisKA"/>
    <property type="match status" value="1"/>
</dbReference>
<dbReference type="EMBL" id="BSDS01000001">
    <property type="protein sequence ID" value="GLI37019.1"/>
    <property type="molecule type" value="Genomic_DNA"/>
</dbReference>
<dbReference type="InterPro" id="IPR036890">
    <property type="entry name" value="HATPase_C_sf"/>
</dbReference>
<dbReference type="SUPFAM" id="SSF55874">
    <property type="entry name" value="ATPase domain of HSP90 chaperone/DNA topoisomerase II/histidine kinase"/>
    <property type="match status" value="1"/>
</dbReference>
<dbReference type="Gene3D" id="1.10.287.130">
    <property type="match status" value="1"/>
</dbReference>
<keyword evidence="4" id="KW-0808">Transferase</keyword>
<dbReference type="InterPro" id="IPR000700">
    <property type="entry name" value="PAS-assoc_C"/>
</dbReference>
<evidence type="ECO:0000259" key="8">
    <source>
        <dbReference type="PROSITE" id="PS50109"/>
    </source>
</evidence>
<dbReference type="FunFam" id="3.30.565.10:FF:000006">
    <property type="entry name" value="Sensor histidine kinase WalK"/>
    <property type="match status" value="1"/>
</dbReference>
<comment type="catalytic activity">
    <reaction evidence="1">
        <text>ATP + protein L-histidine = ADP + protein N-phospho-L-histidine.</text>
        <dbReference type="EC" id="2.7.13.3"/>
    </reaction>
</comment>
<dbReference type="FunFam" id="1.10.287.130:FF:000070">
    <property type="entry name" value="Histidine kinase sensor protein"/>
    <property type="match status" value="1"/>
</dbReference>
<evidence type="ECO:0000256" key="3">
    <source>
        <dbReference type="ARBA" id="ARBA00022553"/>
    </source>
</evidence>
<dbReference type="Gene3D" id="3.30.565.10">
    <property type="entry name" value="Histidine kinase-like ATPase, C-terminal domain"/>
    <property type="match status" value="1"/>
</dbReference>
<dbReference type="PANTHER" id="PTHR42878">
    <property type="entry name" value="TWO-COMPONENT HISTIDINE KINASE"/>
    <property type="match status" value="1"/>
</dbReference>
<dbReference type="Pfam" id="PF02518">
    <property type="entry name" value="HATPase_c"/>
    <property type="match status" value="1"/>
</dbReference>
<dbReference type="SMART" id="SM00388">
    <property type="entry name" value="HisKA"/>
    <property type="match status" value="1"/>
</dbReference>
<protein>
    <recommendedName>
        <fullName evidence="2">histidine kinase</fullName>
        <ecNumber evidence="2">2.7.13.3</ecNumber>
    </recommendedName>
</protein>
<feature type="coiled-coil region" evidence="7">
    <location>
        <begin position="133"/>
        <end position="178"/>
    </location>
</feature>
<dbReference type="InterPro" id="IPR035965">
    <property type="entry name" value="PAS-like_dom_sf"/>
</dbReference>
<dbReference type="SUPFAM" id="SSF55785">
    <property type="entry name" value="PYP-like sensor domain (PAS domain)"/>
    <property type="match status" value="1"/>
</dbReference>
<keyword evidence="6" id="KW-0472">Membrane</keyword>
<dbReference type="InterPro" id="IPR050351">
    <property type="entry name" value="BphY/WalK/GraS-like"/>
</dbReference>
<dbReference type="Pfam" id="PF13426">
    <property type="entry name" value="PAS_9"/>
    <property type="match status" value="1"/>
</dbReference>
<dbReference type="InterPro" id="IPR005467">
    <property type="entry name" value="His_kinase_dom"/>
</dbReference>
<dbReference type="InterPro" id="IPR004358">
    <property type="entry name" value="Sig_transdc_His_kin-like_C"/>
</dbReference>
<evidence type="ECO:0000256" key="2">
    <source>
        <dbReference type="ARBA" id="ARBA00012438"/>
    </source>
</evidence>
<dbReference type="CDD" id="cd00130">
    <property type="entry name" value="PAS"/>
    <property type="match status" value="1"/>
</dbReference>
<keyword evidence="11" id="KW-1185">Reference proteome</keyword>
<proteinExistence type="predicted"/>
<dbReference type="GO" id="GO:0000155">
    <property type="term" value="F:phosphorelay sensor kinase activity"/>
    <property type="evidence" value="ECO:0007669"/>
    <property type="project" value="InterPro"/>
</dbReference>
<dbReference type="PROSITE" id="PS50113">
    <property type="entry name" value="PAC"/>
    <property type="match status" value="1"/>
</dbReference>
<dbReference type="PRINTS" id="PR00344">
    <property type="entry name" value="BCTRLSENSOR"/>
</dbReference>
<dbReference type="InterPro" id="IPR003661">
    <property type="entry name" value="HisK_dim/P_dom"/>
</dbReference>
<feature type="domain" description="PAC" evidence="9">
    <location>
        <begin position="90"/>
        <end position="142"/>
    </location>
</feature>
<dbReference type="Pfam" id="PF00512">
    <property type="entry name" value="HisKA"/>
    <property type="match status" value="1"/>
</dbReference>
<dbReference type="GO" id="GO:0007234">
    <property type="term" value="P:osmosensory signaling via phosphorelay pathway"/>
    <property type="evidence" value="ECO:0007669"/>
    <property type="project" value="TreeGrafter"/>
</dbReference>
<accession>A0A9W6LBJ3</accession>
<sequence>MEDIFRQGEDHDRQEWEKFRDIFESAPVGIFQSTIGGRFLRINATLAVMFRYDSPEEMAGAVTDIASQLFVDPLQRTDLIRSVLETDTFARSEVLYRRKDGSVFIATLSMRAVRDDNGDTAFLEGFVEDITERKHAEEEILKLNTDLEQRVRNRTAELEAANSALKKEIEHRKKAQGEITRLNLDLLRQKAALETVNRELESFSYSVSHDLRAPLRHLDGFSRILEEECASKLGEPGRDCLQRIRAAAEKMDTLVNALLQLSRMIRTEIDLHPVDVSAMAREIVEELAKSDPDRNVTVDIEGGVVVMADPHLLRIVMDNLLGNAWKYTSKNNDACIEFGTTEVTGKRACFVRDNGAGFDMAYAGKLFGAFQRLHSEAEFEGIGIGLATVQRIIHRHGGKVWAEGQVGKGATFYFMLE</sequence>
<dbReference type="GO" id="GO:0000156">
    <property type="term" value="F:phosphorelay response regulator activity"/>
    <property type="evidence" value="ECO:0007669"/>
    <property type="project" value="TreeGrafter"/>
</dbReference>
<evidence type="ECO:0000259" key="9">
    <source>
        <dbReference type="PROSITE" id="PS50113"/>
    </source>
</evidence>
<keyword evidence="7" id="KW-0175">Coiled coil</keyword>
<keyword evidence="3" id="KW-0597">Phosphoprotein</keyword>
<evidence type="ECO:0000256" key="7">
    <source>
        <dbReference type="SAM" id="Coils"/>
    </source>
</evidence>
<keyword evidence="5" id="KW-0418">Kinase</keyword>
<evidence type="ECO:0000256" key="1">
    <source>
        <dbReference type="ARBA" id="ARBA00000085"/>
    </source>
</evidence>
<evidence type="ECO:0000256" key="5">
    <source>
        <dbReference type="ARBA" id="ARBA00022777"/>
    </source>
</evidence>
<evidence type="ECO:0000256" key="4">
    <source>
        <dbReference type="ARBA" id="ARBA00022679"/>
    </source>
</evidence>
<feature type="domain" description="Histidine kinase" evidence="8">
    <location>
        <begin position="206"/>
        <end position="417"/>
    </location>
</feature>
<dbReference type="Proteomes" id="UP001144352">
    <property type="component" value="Unassembled WGS sequence"/>
</dbReference>
<dbReference type="InterPro" id="IPR000014">
    <property type="entry name" value="PAS"/>
</dbReference>
<name>A0A9W6LBJ3_9BACT</name>
<dbReference type="Gene3D" id="3.30.450.20">
    <property type="entry name" value="PAS domain"/>
    <property type="match status" value="1"/>
</dbReference>
<organism evidence="10 11">
    <name type="scientific">Geobacter hydrogenophilus</name>
    <dbReference type="NCBI Taxonomy" id="40983"/>
    <lineage>
        <taxon>Bacteria</taxon>
        <taxon>Pseudomonadati</taxon>
        <taxon>Thermodesulfobacteriota</taxon>
        <taxon>Desulfuromonadia</taxon>
        <taxon>Geobacterales</taxon>
        <taxon>Geobacteraceae</taxon>
        <taxon>Geobacter</taxon>
    </lineage>
</organism>
<dbReference type="InterPro" id="IPR036097">
    <property type="entry name" value="HisK_dim/P_sf"/>
</dbReference>